<dbReference type="EMBL" id="AP022871">
    <property type="protein sequence ID" value="BCB84902.1"/>
    <property type="molecule type" value="Genomic_DNA"/>
</dbReference>
<dbReference type="InterPro" id="IPR050090">
    <property type="entry name" value="Tyrosine_recombinase_XerCD"/>
</dbReference>
<sequence length="161" mass="17781">MAEQTICVAGHVHRMPPKSLTSQRTIVLDDATAAVLQYHRDRQDQESFTWRHDSQGHVFTCIAGQPMRPSTMSHQFLKAIRASGLPPVRLHDLRHCAATMAFAANADLKYVQERLGHSSPVTTAKIYISVLADVNNRQAQATARMLLDAASRRPEPGSAQA</sequence>
<dbReference type="GO" id="GO:0003677">
    <property type="term" value="F:DNA binding"/>
    <property type="evidence" value="ECO:0007669"/>
    <property type="project" value="InterPro"/>
</dbReference>
<evidence type="ECO:0000259" key="2">
    <source>
        <dbReference type="PROSITE" id="PS51898"/>
    </source>
</evidence>
<evidence type="ECO:0000313" key="4">
    <source>
        <dbReference type="Proteomes" id="UP000503011"/>
    </source>
</evidence>
<evidence type="ECO:0000313" key="3">
    <source>
        <dbReference type="EMBL" id="BCB84902.1"/>
    </source>
</evidence>
<feature type="domain" description="Tyr recombinase" evidence="2">
    <location>
        <begin position="1"/>
        <end position="143"/>
    </location>
</feature>
<organism evidence="3 4">
    <name type="scientific">Phytohabitans suffuscus</name>
    <dbReference type="NCBI Taxonomy" id="624315"/>
    <lineage>
        <taxon>Bacteria</taxon>
        <taxon>Bacillati</taxon>
        <taxon>Actinomycetota</taxon>
        <taxon>Actinomycetes</taxon>
        <taxon>Micromonosporales</taxon>
        <taxon>Micromonosporaceae</taxon>
    </lineage>
</organism>
<dbReference type="GO" id="GO:0006310">
    <property type="term" value="P:DNA recombination"/>
    <property type="evidence" value="ECO:0007669"/>
    <property type="project" value="UniProtKB-KW"/>
</dbReference>
<dbReference type="GO" id="GO:0015074">
    <property type="term" value="P:DNA integration"/>
    <property type="evidence" value="ECO:0007669"/>
    <property type="project" value="InterPro"/>
</dbReference>
<dbReference type="AlphaFoldDB" id="A0A6F8YFN1"/>
<dbReference type="Gene3D" id="1.10.443.10">
    <property type="entry name" value="Intergrase catalytic core"/>
    <property type="match status" value="1"/>
</dbReference>
<reference evidence="3 4" key="2">
    <citation type="submission" date="2020-03" db="EMBL/GenBank/DDBJ databases">
        <authorList>
            <person name="Ichikawa N."/>
            <person name="Kimura A."/>
            <person name="Kitahashi Y."/>
            <person name="Uohara A."/>
        </authorList>
    </citation>
    <scope>NUCLEOTIDE SEQUENCE [LARGE SCALE GENOMIC DNA]</scope>
    <source>
        <strain evidence="3 4">NBRC 105367</strain>
    </source>
</reference>
<dbReference type="SUPFAM" id="SSF56349">
    <property type="entry name" value="DNA breaking-rejoining enzymes"/>
    <property type="match status" value="1"/>
</dbReference>
<name>A0A6F8YFN1_9ACTN</name>
<keyword evidence="1" id="KW-0233">DNA recombination</keyword>
<evidence type="ECO:0000256" key="1">
    <source>
        <dbReference type="ARBA" id="ARBA00023172"/>
    </source>
</evidence>
<dbReference type="Proteomes" id="UP000503011">
    <property type="component" value="Chromosome"/>
</dbReference>
<dbReference type="PANTHER" id="PTHR30349">
    <property type="entry name" value="PHAGE INTEGRASE-RELATED"/>
    <property type="match status" value="1"/>
</dbReference>
<dbReference type="PANTHER" id="PTHR30349:SF64">
    <property type="entry name" value="PROPHAGE INTEGRASE INTD-RELATED"/>
    <property type="match status" value="1"/>
</dbReference>
<gene>
    <name evidence="3" type="ORF">Psuf_022150</name>
</gene>
<accession>A0A6F8YFN1</accession>
<dbReference type="InterPro" id="IPR011010">
    <property type="entry name" value="DNA_brk_join_enz"/>
</dbReference>
<dbReference type="Pfam" id="PF00589">
    <property type="entry name" value="Phage_integrase"/>
    <property type="match status" value="1"/>
</dbReference>
<dbReference type="KEGG" id="psuu:Psuf_022150"/>
<keyword evidence="4" id="KW-1185">Reference proteome</keyword>
<dbReference type="PROSITE" id="PS51898">
    <property type="entry name" value="TYR_RECOMBINASE"/>
    <property type="match status" value="1"/>
</dbReference>
<dbReference type="InterPro" id="IPR013762">
    <property type="entry name" value="Integrase-like_cat_sf"/>
</dbReference>
<reference evidence="3 4" key="1">
    <citation type="submission" date="2020-03" db="EMBL/GenBank/DDBJ databases">
        <title>Whole genome shotgun sequence of Phytohabitans suffuscus NBRC 105367.</title>
        <authorList>
            <person name="Komaki H."/>
            <person name="Tamura T."/>
        </authorList>
    </citation>
    <scope>NUCLEOTIDE SEQUENCE [LARGE SCALE GENOMIC DNA]</scope>
    <source>
        <strain evidence="3 4">NBRC 105367</strain>
    </source>
</reference>
<protein>
    <recommendedName>
        <fullName evidence="2">Tyr recombinase domain-containing protein</fullName>
    </recommendedName>
</protein>
<proteinExistence type="predicted"/>
<dbReference type="InterPro" id="IPR002104">
    <property type="entry name" value="Integrase_catalytic"/>
</dbReference>